<evidence type="ECO:0000313" key="3">
    <source>
        <dbReference type="Proteomes" id="UP001595444"/>
    </source>
</evidence>
<organism evidence="2 3">
    <name type="scientific">Kordiimonas pumila</name>
    <dbReference type="NCBI Taxonomy" id="2161677"/>
    <lineage>
        <taxon>Bacteria</taxon>
        <taxon>Pseudomonadati</taxon>
        <taxon>Pseudomonadota</taxon>
        <taxon>Alphaproteobacteria</taxon>
        <taxon>Kordiimonadales</taxon>
        <taxon>Kordiimonadaceae</taxon>
        <taxon>Kordiimonas</taxon>
    </lineage>
</organism>
<comment type="caution">
    <text evidence="2">The sequence shown here is derived from an EMBL/GenBank/DDBJ whole genome shotgun (WGS) entry which is preliminary data.</text>
</comment>
<name>A0ABV7D448_9PROT</name>
<sequence length="121" mass="13156">MTVKRANKHKDNGSIQGVWLKASGVPGIPKVDYDRYMAELEGYDYSDEEAHQLIETLHALAVGFVDIAMRVSATQTACGKQNAQQTPLPKSAVNMLKSSGKSIKPKADKGGCDMPLARSHR</sequence>
<protein>
    <submittedName>
        <fullName evidence="2">Uncharacterized protein</fullName>
    </submittedName>
</protein>
<reference evidence="3" key="1">
    <citation type="journal article" date="2019" name="Int. J. Syst. Evol. Microbiol.">
        <title>The Global Catalogue of Microorganisms (GCM) 10K type strain sequencing project: providing services to taxonomists for standard genome sequencing and annotation.</title>
        <authorList>
            <consortium name="The Broad Institute Genomics Platform"/>
            <consortium name="The Broad Institute Genome Sequencing Center for Infectious Disease"/>
            <person name="Wu L."/>
            <person name="Ma J."/>
        </authorList>
    </citation>
    <scope>NUCLEOTIDE SEQUENCE [LARGE SCALE GENOMIC DNA]</scope>
    <source>
        <strain evidence="3">KCTC 62164</strain>
    </source>
</reference>
<evidence type="ECO:0000256" key="1">
    <source>
        <dbReference type="SAM" id="MobiDB-lite"/>
    </source>
</evidence>
<keyword evidence="3" id="KW-1185">Reference proteome</keyword>
<accession>A0ABV7D448</accession>
<gene>
    <name evidence="2" type="ORF">ACFOKA_07730</name>
</gene>
<feature type="region of interest" description="Disordered" evidence="1">
    <location>
        <begin position="98"/>
        <end position="121"/>
    </location>
</feature>
<dbReference type="RefSeq" id="WP_194215256.1">
    <property type="nucleotide sequence ID" value="NZ_CP061205.1"/>
</dbReference>
<dbReference type="Proteomes" id="UP001595444">
    <property type="component" value="Unassembled WGS sequence"/>
</dbReference>
<evidence type="ECO:0000313" key="2">
    <source>
        <dbReference type="EMBL" id="MFC3051789.1"/>
    </source>
</evidence>
<proteinExistence type="predicted"/>
<dbReference type="EMBL" id="JBHRSL010000004">
    <property type="protein sequence ID" value="MFC3051789.1"/>
    <property type="molecule type" value="Genomic_DNA"/>
</dbReference>